<sequence length="250" mass="28943">MHKQLSDITSMVKYYYKYCIRQKCKLTKNHIHNVNCYGHCVILKISRIDKPYDTCCHMATTALKDYEMCNALKSAYNTTKMDVTFSIFFDVLWTFFDKGNIGIQLIGSVVESNGCACSDLLRRLLRESDISSLPLFALFALRSLLYVSHLFTAATLMVQKILLYLVLLQCFYTMLLTCPPNQLRLLHEKSAMILSFLFYLLTLHINCVETSVEKRSATELAYNRTTHKSYSAMVQTWQTPRPAFFNCFFV</sequence>
<accession>A0A0V1D3E0</accession>
<gene>
    <name evidence="1" type="ORF">T03_1020</name>
</gene>
<protein>
    <submittedName>
        <fullName evidence="1">Uncharacterized protein</fullName>
    </submittedName>
</protein>
<evidence type="ECO:0000313" key="1">
    <source>
        <dbReference type="EMBL" id="KRY56058.1"/>
    </source>
</evidence>
<evidence type="ECO:0000313" key="2">
    <source>
        <dbReference type="Proteomes" id="UP000054653"/>
    </source>
</evidence>
<reference evidence="1 2" key="1">
    <citation type="submission" date="2015-01" db="EMBL/GenBank/DDBJ databases">
        <title>Evolution of Trichinella species and genotypes.</title>
        <authorList>
            <person name="Korhonen P.K."/>
            <person name="Edoardo P."/>
            <person name="Giuseppe L.R."/>
            <person name="Gasser R.B."/>
        </authorList>
    </citation>
    <scope>NUCLEOTIDE SEQUENCE [LARGE SCALE GENOMIC DNA]</scope>
    <source>
        <strain evidence="1">ISS120</strain>
    </source>
</reference>
<comment type="caution">
    <text evidence="1">The sequence shown here is derived from an EMBL/GenBank/DDBJ whole genome shotgun (WGS) entry which is preliminary data.</text>
</comment>
<dbReference type="EMBL" id="JYDI01000047">
    <property type="protein sequence ID" value="KRY56058.1"/>
    <property type="molecule type" value="Genomic_DNA"/>
</dbReference>
<dbReference type="Proteomes" id="UP000054653">
    <property type="component" value="Unassembled WGS sequence"/>
</dbReference>
<name>A0A0V1D3E0_TRIBR</name>
<organism evidence="1 2">
    <name type="scientific">Trichinella britovi</name>
    <name type="common">Parasitic roundworm</name>
    <dbReference type="NCBI Taxonomy" id="45882"/>
    <lineage>
        <taxon>Eukaryota</taxon>
        <taxon>Metazoa</taxon>
        <taxon>Ecdysozoa</taxon>
        <taxon>Nematoda</taxon>
        <taxon>Enoplea</taxon>
        <taxon>Dorylaimia</taxon>
        <taxon>Trichinellida</taxon>
        <taxon>Trichinellidae</taxon>
        <taxon>Trichinella</taxon>
    </lineage>
</organism>
<proteinExistence type="predicted"/>
<keyword evidence="2" id="KW-1185">Reference proteome</keyword>
<dbReference type="AlphaFoldDB" id="A0A0V1D3E0"/>